<keyword evidence="2" id="KW-1185">Reference proteome</keyword>
<proteinExistence type="predicted"/>
<accession>A0A411WND1</accession>
<dbReference type="EMBL" id="CP034752">
    <property type="protein sequence ID" value="QBH97751.1"/>
    <property type="molecule type" value="Genomic_DNA"/>
</dbReference>
<dbReference type="OrthoDB" id="7065448at2"/>
<gene>
    <name evidence="1" type="ORF">EKN56_15875</name>
</gene>
<reference evidence="1 2" key="1">
    <citation type="submission" date="2019-03" db="EMBL/GenBank/DDBJ databases">
        <title>Pragia sp. nov. isolated from the gut tract of Carduelis flavirostris.</title>
        <authorList>
            <person name="Ge Y."/>
        </authorList>
    </citation>
    <scope>NUCLEOTIDE SEQUENCE [LARGE SCALE GENOMIC DNA]</scope>
    <source>
        <strain evidence="1 2">CF-458</strain>
    </source>
</reference>
<sequence>MSYTVELICVPLPDSDKQAWEKIFQLREEYYDDKREKAPALLELHKVLTARYPCLCDCSDDEVDDCPWADGPMINNFSHEMGMLAISFSRVEEVVPFIIETALALNIIVADAQSDEIHRVLPLKKPTKKPWYQFW</sequence>
<protein>
    <submittedName>
        <fullName evidence="1">Uncharacterized protein</fullName>
    </submittedName>
</protein>
<dbReference type="Proteomes" id="UP000293154">
    <property type="component" value="Chromosome"/>
</dbReference>
<dbReference type="RefSeq" id="WP_130592682.1">
    <property type="nucleotide sequence ID" value="NZ_CP034752.1"/>
</dbReference>
<evidence type="ECO:0000313" key="2">
    <source>
        <dbReference type="Proteomes" id="UP000293154"/>
    </source>
</evidence>
<evidence type="ECO:0000313" key="1">
    <source>
        <dbReference type="EMBL" id="QBH97751.1"/>
    </source>
</evidence>
<dbReference type="KEGG" id="prag:EKN56_15875"/>
<name>A0A411WND1_9GAMM</name>
<organism evidence="1 2">
    <name type="scientific">Limnobaculum zhutongyuii</name>
    <dbReference type="NCBI Taxonomy" id="2498113"/>
    <lineage>
        <taxon>Bacteria</taxon>
        <taxon>Pseudomonadati</taxon>
        <taxon>Pseudomonadota</taxon>
        <taxon>Gammaproteobacteria</taxon>
        <taxon>Enterobacterales</taxon>
        <taxon>Budviciaceae</taxon>
        <taxon>Limnobaculum</taxon>
    </lineage>
</organism>
<dbReference type="AlphaFoldDB" id="A0A411WND1"/>